<keyword evidence="9" id="KW-0864">Zinc transport</keyword>
<dbReference type="InterPro" id="IPR006127">
    <property type="entry name" value="ZnuA-like"/>
</dbReference>
<proteinExistence type="inferred from homology"/>
<keyword evidence="11" id="KW-1015">Disulfide bond</keyword>
<comment type="caution">
    <text evidence="14">The sequence shown here is derived from an EMBL/GenBank/DDBJ whole genome shotgun (WGS) entry which is preliminary data.</text>
</comment>
<protein>
    <recommendedName>
        <fullName evidence="3">High-affinity zinc uptake system protein ZnuA</fullName>
    </recommendedName>
</protein>
<keyword evidence="4" id="KW-0813">Transport</keyword>
<evidence type="ECO:0000256" key="11">
    <source>
        <dbReference type="ARBA" id="ARBA00023157"/>
    </source>
</evidence>
<evidence type="ECO:0000256" key="7">
    <source>
        <dbReference type="ARBA" id="ARBA00022764"/>
    </source>
</evidence>
<keyword evidence="7" id="KW-0574">Periplasm</keyword>
<evidence type="ECO:0000256" key="10">
    <source>
        <dbReference type="ARBA" id="ARBA00023065"/>
    </source>
</evidence>
<evidence type="ECO:0000256" key="1">
    <source>
        <dbReference type="ARBA" id="ARBA00004418"/>
    </source>
</evidence>
<evidence type="ECO:0000313" key="15">
    <source>
        <dbReference type="Proteomes" id="UP001320831"/>
    </source>
</evidence>
<dbReference type="InterPro" id="IPR035520">
    <property type="entry name" value="ZnuA"/>
</dbReference>
<evidence type="ECO:0000256" key="5">
    <source>
        <dbReference type="ARBA" id="ARBA00022723"/>
    </source>
</evidence>
<dbReference type="Gene3D" id="3.40.50.1980">
    <property type="entry name" value="Nitrogenase molybdenum iron protein domain"/>
    <property type="match status" value="3"/>
</dbReference>
<organism evidence="14 15">
    <name type="scientific">Chelativorans salis</name>
    <dbReference type="NCBI Taxonomy" id="2978478"/>
    <lineage>
        <taxon>Bacteria</taxon>
        <taxon>Pseudomonadati</taxon>
        <taxon>Pseudomonadota</taxon>
        <taxon>Alphaproteobacteria</taxon>
        <taxon>Hyphomicrobiales</taxon>
        <taxon>Phyllobacteriaceae</taxon>
        <taxon>Chelativorans</taxon>
    </lineage>
</organism>
<dbReference type="RefSeq" id="WP_260903885.1">
    <property type="nucleotide sequence ID" value="NZ_JAOCZP010000004.1"/>
</dbReference>
<evidence type="ECO:0000256" key="13">
    <source>
        <dbReference type="SAM" id="SignalP"/>
    </source>
</evidence>
<gene>
    <name evidence="14" type="ORF">N5A92_14260</name>
</gene>
<evidence type="ECO:0000313" key="14">
    <source>
        <dbReference type="EMBL" id="MCT7376197.1"/>
    </source>
</evidence>
<name>A0ABT2LQU3_9HYPH</name>
<keyword evidence="15" id="KW-1185">Reference proteome</keyword>
<dbReference type="Proteomes" id="UP001320831">
    <property type="component" value="Unassembled WGS sequence"/>
</dbReference>
<dbReference type="PANTHER" id="PTHR42953">
    <property type="entry name" value="HIGH-AFFINITY ZINC UPTAKE SYSTEM PROTEIN ZNUA-RELATED"/>
    <property type="match status" value="1"/>
</dbReference>
<reference evidence="14 15" key="1">
    <citation type="submission" date="2022-09" db="EMBL/GenBank/DDBJ databases">
        <title>Chelativorans salina sp. nov., a novel slightly halophilic bacterium isolated from a saline lake sediment enrichment.</title>
        <authorList>
            <person name="Gao L."/>
            <person name="Fang B.-Z."/>
            <person name="Li W.-J."/>
        </authorList>
    </citation>
    <scope>NUCLEOTIDE SEQUENCE [LARGE SCALE GENOMIC DNA]</scope>
    <source>
        <strain evidence="14 15">EGI FJ00035</strain>
    </source>
</reference>
<feature type="region of interest" description="Disordered" evidence="12">
    <location>
        <begin position="127"/>
        <end position="181"/>
    </location>
</feature>
<comment type="similarity">
    <text evidence="2">Belongs to the bacterial solute-binding protein 9 family.</text>
</comment>
<evidence type="ECO:0000256" key="12">
    <source>
        <dbReference type="SAM" id="MobiDB-lite"/>
    </source>
</evidence>
<dbReference type="EMBL" id="JAOCZP010000004">
    <property type="protein sequence ID" value="MCT7376197.1"/>
    <property type="molecule type" value="Genomic_DNA"/>
</dbReference>
<feature type="chain" id="PRO_5047136351" description="High-affinity zinc uptake system protein ZnuA" evidence="13">
    <location>
        <begin position="24"/>
        <end position="353"/>
    </location>
</feature>
<keyword evidence="6 13" id="KW-0732">Signal</keyword>
<evidence type="ECO:0000256" key="3">
    <source>
        <dbReference type="ARBA" id="ARBA00015915"/>
    </source>
</evidence>
<comment type="subcellular location">
    <subcellularLocation>
        <location evidence="1">Periplasm</location>
    </subcellularLocation>
</comment>
<dbReference type="CDD" id="cd01019">
    <property type="entry name" value="ZnuA"/>
    <property type="match status" value="1"/>
</dbReference>
<evidence type="ECO:0000256" key="8">
    <source>
        <dbReference type="ARBA" id="ARBA00022833"/>
    </source>
</evidence>
<dbReference type="InterPro" id="IPR050492">
    <property type="entry name" value="Bact_metal-bind_prot9"/>
</dbReference>
<evidence type="ECO:0000256" key="2">
    <source>
        <dbReference type="ARBA" id="ARBA00011028"/>
    </source>
</evidence>
<keyword evidence="10" id="KW-0406">Ion transport</keyword>
<keyword evidence="8" id="KW-0862">Zinc</keyword>
<keyword evidence="5" id="KW-0479">Metal-binding</keyword>
<dbReference type="PANTHER" id="PTHR42953:SF3">
    <property type="entry name" value="HIGH-AFFINITY ZINC UPTAKE SYSTEM PROTEIN ZNUA"/>
    <property type="match status" value="1"/>
</dbReference>
<evidence type="ECO:0000256" key="9">
    <source>
        <dbReference type="ARBA" id="ARBA00022906"/>
    </source>
</evidence>
<feature type="signal peptide" evidence="13">
    <location>
        <begin position="1"/>
        <end position="23"/>
    </location>
</feature>
<dbReference type="SUPFAM" id="SSF53807">
    <property type="entry name" value="Helical backbone' metal receptor"/>
    <property type="match status" value="1"/>
</dbReference>
<evidence type="ECO:0000256" key="4">
    <source>
        <dbReference type="ARBA" id="ARBA00022448"/>
    </source>
</evidence>
<accession>A0ABT2LQU3</accession>
<dbReference type="Pfam" id="PF01297">
    <property type="entry name" value="ZnuA"/>
    <property type="match status" value="1"/>
</dbReference>
<evidence type="ECO:0000256" key="6">
    <source>
        <dbReference type="ARBA" id="ARBA00022729"/>
    </source>
</evidence>
<sequence length="353" mass="38163">MLNRSRSLLLASALATVFSAAHANATEGVVASVKPIHSLVAAVMQGVGEPQLLVKGADSPHTYTMRPSEAGMLQEAKVVFWVGPGLETFLEGPLESLAGDAMTVELSETPGLTLLEPREGGAFEAHAHEKDDDHHEEEAEAGHDHDEGGHEDAHEEAHAHEGDHEEAHGHDEEEHEAHSHDEADMHLWLDPENARKMVRRIADTLSEVDPDNKSAYQENAAALDARFDTLLAETNEKLAAVRGRPFVVFHDAYHYFERRFDIPAAGSITVSPDAQPGARRLSEIHDKIAELDAACVFSEPQFEPKVVQVVIEGTNARSGALDPLGADIEDGPELYSTLIGNMATALADCLSGK</sequence>